<comment type="caution">
    <text evidence="1">The sequence shown here is derived from an EMBL/GenBank/DDBJ whole genome shotgun (WGS) entry which is preliminary data.</text>
</comment>
<sequence length="84" mass="9178">MSEHSAKQYISSLLWQTYLYIANTHISHSKSYIVLCSADAHLRNLPVHLFYVLEEIVFGGAEGRLISGVVGHGGGDGLHLRSVG</sequence>
<organism evidence="1 2">
    <name type="scientific">Portunus trituberculatus</name>
    <name type="common">Swimming crab</name>
    <name type="synonym">Neptunus trituberculatus</name>
    <dbReference type="NCBI Taxonomy" id="210409"/>
    <lineage>
        <taxon>Eukaryota</taxon>
        <taxon>Metazoa</taxon>
        <taxon>Ecdysozoa</taxon>
        <taxon>Arthropoda</taxon>
        <taxon>Crustacea</taxon>
        <taxon>Multicrustacea</taxon>
        <taxon>Malacostraca</taxon>
        <taxon>Eumalacostraca</taxon>
        <taxon>Eucarida</taxon>
        <taxon>Decapoda</taxon>
        <taxon>Pleocyemata</taxon>
        <taxon>Brachyura</taxon>
        <taxon>Eubrachyura</taxon>
        <taxon>Portunoidea</taxon>
        <taxon>Portunidae</taxon>
        <taxon>Portuninae</taxon>
        <taxon>Portunus</taxon>
    </lineage>
</organism>
<dbReference type="AlphaFoldDB" id="A0A5B7F659"/>
<keyword evidence="2" id="KW-1185">Reference proteome</keyword>
<dbReference type="EMBL" id="VSRR010005487">
    <property type="protein sequence ID" value="MPC42571.1"/>
    <property type="molecule type" value="Genomic_DNA"/>
</dbReference>
<proteinExistence type="predicted"/>
<name>A0A5B7F659_PORTR</name>
<reference evidence="1 2" key="1">
    <citation type="submission" date="2019-05" db="EMBL/GenBank/DDBJ databases">
        <title>Another draft genome of Portunus trituberculatus and its Hox gene families provides insights of decapod evolution.</title>
        <authorList>
            <person name="Jeong J.-H."/>
            <person name="Song I."/>
            <person name="Kim S."/>
            <person name="Choi T."/>
            <person name="Kim D."/>
            <person name="Ryu S."/>
            <person name="Kim W."/>
        </authorList>
    </citation>
    <scope>NUCLEOTIDE SEQUENCE [LARGE SCALE GENOMIC DNA]</scope>
    <source>
        <tissue evidence="1">Muscle</tissue>
    </source>
</reference>
<evidence type="ECO:0000313" key="2">
    <source>
        <dbReference type="Proteomes" id="UP000324222"/>
    </source>
</evidence>
<accession>A0A5B7F659</accession>
<evidence type="ECO:0000313" key="1">
    <source>
        <dbReference type="EMBL" id="MPC42571.1"/>
    </source>
</evidence>
<dbReference type="Proteomes" id="UP000324222">
    <property type="component" value="Unassembled WGS sequence"/>
</dbReference>
<gene>
    <name evidence="1" type="ORF">E2C01_036193</name>
</gene>
<protein>
    <submittedName>
        <fullName evidence="1">Uncharacterized protein</fullName>
    </submittedName>
</protein>